<evidence type="ECO:0000256" key="3">
    <source>
        <dbReference type="ARBA" id="ARBA00022679"/>
    </source>
</evidence>
<evidence type="ECO:0000256" key="2">
    <source>
        <dbReference type="ARBA" id="ARBA00012438"/>
    </source>
</evidence>
<name>L9Z0S0_NATP1</name>
<dbReference type="Gene3D" id="3.30.565.10">
    <property type="entry name" value="Histidine kinase-like ATPase, C-terminal domain"/>
    <property type="match status" value="1"/>
</dbReference>
<feature type="region of interest" description="Disordered" evidence="6">
    <location>
        <begin position="1"/>
        <end position="32"/>
    </location>
</feature>
<dbReference type="Pfam" id="PF02518">
    <property type="entry name" value="HATPase_c"/>
    <property type="match status" value="1"/>
</dbReference>
<sequence>MTVTVGPLERKPQSAGSGDRPDGFYVEDTGPGLPTDRESLFEFGHTTAAEGTGFGLAIVEEIAEAHGWTVAACDGDDGGARFEFRDVIVPTDGTTSTRST</sequence>
<feature type="domain" description="Histidine kinase/HSP90-like ATPase" evidence="7">
    <location>
        <begin position="24"/>
        <end position="85"/>
    </location>
</feature>
<evidence type="ECO:0000313" key="8">
    <source>
        <dbReference type="EMBL" id="ELY79302.1"/>
    </source>
</evidence>
<comment type="catalytic activity">
    <reaction evidence="1">
        <text>ATP + protein L-histidine = ADP + protein N-phospho-L-histidine.</text>
        <dbReference type="EC" id="2.7.13.3"/>
    </reaction>
</comment>
<dbReference type="GeneID" id="25139875"/>
<dbReference type="RefSeq" id="WP_006180291.1">
    <property type="nucleotide sequence ID" value="NC_019962.1"/>
</dbReference>
<dbReference type="InterPro" id="IPR050736">
    <property type="entry name" value="Sensor_HK_Regulatory"/>
</dbReference>
<dbReference type="PANTHER" id="PTHR43711:SF1">
    <property type="entry name" value="HISTIDINE KINASE 1"/>
    <property type="match status" value="1"/>
</dbReference>
<dbReference type="Proteomes" id="UP000011593">
    <property type="component" value="Unassembled WGS sequence"/>
</dbReference>
<dbReference type="GO" id="GO:0004673">
    <property type="term" value="F:protein histidine kinase activity"/>
    <property type="evidence" value="ECO:0007669"/>
    <property type="project" value="UniProtKB-EC"/>
</dbReference>
<dbReference type="OrthoDB" id="8127at2157"/>
<keyword evidence="5" id="KW-0902">Two-component regulatory system</keyword>
<dbReference type="InterPro" id="IPR004358">
    <property type="entry name" value="Sig_transdc_His_kin-like_C"/>
</dbReference>
<dbReference type="PATRIC" id="fig|797303.5.peg.1000"/>
<protein>
    <recommendedName>
        <fullName evidence="2">histidine kinase</fullName>
        <ecNumber evidence="2">2.7.13.3</ecNumber>
    </recommendedName>
</protein>
<organism evidence="8 9">
    <name type="scientific">Natrinema pellirubrum (strain DSM 15624 / CIP 106293 / JCM 10476 / NCIMB 786 / 157)</name>
    <dbReference type="NCBI Taxonomy" id="797303"/>
    <lineage>
        <taxon>Archaea</taxon>
        <taxon>Methanobacteriati</taxon>
        <taxon>Methanobacteriota</taxon>
        <taxon>Stenosarchaea group</taxon>
        <taxon>Halobacteria</taxon>
        <taxon>Halobacteriales</taxon>
        <taxon>Natrialbaceae</taxon>
        <taxon>Natrinema</taxon>
    </lineage>
</organism>
<evidence type="ECO:0000313" key="9">
    <source>
        <dbReference type="Proteomes" id="UP000011593"/>
    </source>
</evidence>
<dbReference type="AlphaFoldDB" id="L9Z0S0"/>
<evidence type="ECO:0000256" key="6">
    <source>
        <dbReference type="SAM" id="MobiDB-lite"/>
    </source>
</evidence>
<keyword evidence="9" id="KW-1185">Reference proteome</keyword>
<evidence type="ECO:0000256" key="4">
    <source>
        <dbReference type="ARBA" id="ARBA00022777"/>
    </source>
</evidence>
<evidence type="ECO:0000259" key="7">
    <source>
        <dbReference type="Pfam" id="PF02518"/>
    </source>
</evidence>
<dbReference type="PANTHER" id="PTHR43711">
    <property type="entry name" value="TWO-COMPONENT HISTIDINE KINASE"/>
    <property type="match status" value="1"/>
</dbReference>
<dbReference type="SUPFAM" id="SSF55874">
    <property type="entry name" value="ATPase domain of HSP90 chaperone/DNA topoisomerase II/histidine kinase"/>
    <property type="match status" value="1"/>
</dbReference>
<dbReference type="InterPro" id="IPR003594">
    <property type="entry name" value="HATPase_dom"/>
</dbReference>
<keyword evidence="4 8" id="KW-0418">Kinase</keyword>
<dbReference type="GO" id="GO:0000160">
    <property type="term" value="P:phosphorelay signal transduction system"/>
    <property type="evidence" value="ECO:0007669"/>
    <property type="project" value="UniProtKB-KW"/>
</dbReference>
<evidence type="ECO:0000256" key="1">
    <source>
        <dbReference type="ARBA" id="ARBA00000085"/>
    </source>
</evidence>
<dbReference type="PRINTS" id="PR00344">
    <property type="entry name" value="BCTRLSENSOR"/>
</dbReference>
<comment type="caution">
    <text evidence="8">The sequence shown here is derived from an EMBL/GenBank/DDBJ whole genome shotgun (WGS) entry which is preliminary data.</text>
</comment>
<dbReference type="EC" id="2.7.13.3" evidence="2"/>
<accession>L9Z0S0</accession>
<reference evidence="8 9" key="1">
    <citation type="journal article" date="2014" name="PLoS Genet.">
        <title>Phylogenetically driven sequencing of extremely halophilic archaea reveals strategies for static and dynamic osmo-response.</title>
        <authorList>
            <person name="Becker E.A."/>
            <person name="Seitzer P.M."/>
            <person name="Tritt A."/>
            <person name="Larsen D."/>
            <person name="Krusor M."/>
            <person name="Yao A.I."/>
            <person name="Wu D."/>
            <person name="Madern D."/>
            <person name="Eisen J.A."/>
            <person name="Darling A.E."/>
            <person name="Facciotti M.T."/>
        </authorList>
    </citation>
    <scope>NUCLEOTIDE SEQUENCE [LARGE SCALE GENOMIC DNA]</scope>
    <source>
        <strain evidence="8 9">DSM 15624</strain>
    </source>
</reference>
<keyword evidence="3" id="KW-0808">Transferase</keyword>
<evidence type="ECO:0000256" key="5">
    <source>
        <dbReference type="ARBA" id="ARBA00023012"/>
    </source>
</evidence>
<gene>
    <name evidence="8" type="ORF">C488_04887</name>
</gene>
<dbReference type="EMBL" id="AOIE01000024">
    <property type="protein sequence ID" value="ELY79302.1"/>
    <property type="molecule type" value="Genomic_DNA"/>
</dbReference>
<proteinExistence type="predicted"/>
<dbReference type="InterPro" id="IPR036890">
    <property type="entry name" value="HATPase_C_sf"/>
</dbReference>